<dbReference type="GO" id="GO:0005524">
    <property type="term" value="F:ATP binding"/>
    <property type="evidence" value="ECO:0007669"/>
    <property type="project" value="UniProtKB-KW"/>
</dbReference>
<evidence type="ECO:0000256" key="4">
    <source>
        <dbReference type="ARBA" id="ARBA00022840"/>
    </source>
</evidence>
<dbReference type="GeneTree" id="ENSGT00940000164552"/>
<dbReference type="InterPro" id="IPR013783">
    <property type="entry name" value="Ig-like_fold"/>
</dbReference>
<name>A0A8C5LRS5_9ANUR</name>
<reference evidence="10" key="2">
    <citation type="submission" date="2025-09" db="UniProtKB">
        <authorList>
            <consortium name="Ensembl"/>
        </authorList>
    </citation>
    <scope>IDENTIFICATION</scope>
</reference>
<evidence type="ECO:0000313" key="11">
    <source>
        <dbReference type="Proteomes" id="UP000694569"/>
    </source>
</evidence>
<dbReference type="GO" id="GO:0005886">
    <property type="term" value="C:plasma membrane"/>
    <property type="evidence" value="ECO:0007669"/>
    <property type="project" value="TreeGrafter"/>
</dbReference>
<dbReference type="PANTHER" id="PTHR46877">
    <property type="entry name" value="EPH RECEPTOR A5"/>
    <property type="match status" value="1"/>
</dbReference>
<evidence type="ECO:0000256" key="5">
    <source>
        <dbReference type="ARBA" id="ARBA00022989"/>
    </source>
</evidence>
<dbReference type="Pfam" id="PF00041">
    <property type="entry name" value="fn3"/>
    <property type="match status" value="1"/>
</dbReference>
<accession>A0A8C5LRS5</accession>
<dbReference type="SUPFAM" id="SSF49265">
    <property type="entry name" value="Fibronectin type III"/>
    <property type="match status" value="1"/>
</dbReference>
<protein>
    <recommendedName>
        <fullName evidence="9">Fibronectin type-III domain-containing protein</fullName>
    </recommendedName>
</protein>
<dbReference type="CDD" id="cd00063">
    <property type="entry name" value="FN3"/>
    <property type="match status" value="1"/>
</dbReference>
<dbReference type="PANTHER" id="PTHR46877:SF16">
    <property type="entry name" value="EPHRIN TYPE-A RECEPTOR 10"/>
    <property type="match status" value="1"/>
</dbReference>
<sequence length="148" mass="16789">MKLRIKSITLSWQEPVYPFINNTEYEIKYYEKDQRDQSYSTLKTILTTVTVHNLKPGTVYVFQIRTSSSQDFGSYSPSLEVETLGACKEACPALASSEQNPLIIIVVVSVAGFIVLLSMVIGLMIWRRQCGYSKASQDGDEELYFHCK</sequence>
<evidence type="ECO:0000256" key="2">
    <source>
        <dbReference type="ARBA" id="ARBA00022692"/>
    </source>
</evidence>
<reference evidence="10" key="1">
    <citation type="submission" date="2025-08" db="UniProtKB">
        <authorList>
            <consortium name="Ensembl"/>
        </authorList>
    </citation>
    <scope>IDENTIFICATION</scope>
</reference>
<comment type="subcellular location">
    <subcellularLocation>
        <location evidence="1">Membrane</location>
        <topology evidence="1">Single-pass membrane protein</topology>
    </subcellularLocation>
</comment>
<keyword evidence="3" id="KW-0547">Nucleotide-binding</keyword>
<dbReference type="PROSITE" id="PS50853">
    <property type="entry name" value="FN3"/>
    <property type="match status" value="1"/>
</dbReference>
<dbReference type="InterPro" id="IPR003961">
    <property type="entry name" value="FN3_dom"/>
</dbReference>
<evidence type="ECO:0000256" key="1">
    <source>
        <dbReference type="ARBA" id="ARBA00004167"/>
    </source>
</evidence>
<feature type="domain" description="Fibronectin type-III" evidence="9">
    <location>
        <begin position="1"/>
        <end position="86"/>
    </location>
</feature>
<keyword evidence="7" id="KW-0675">Receptor</keyword>
<evidence type="ECO:0000256" key="6">
    <source>
        <dbReference type="ARBA" id="ARBA00023136"/>
    </source>
</evidence>
<dbReference type="InterPro" id="IPR036116">
    <property type="entry name" value="FN3_sf"/>
</dbReference>
<keyword evidence="5 8" id="KW-1133">Transmembrane helix</keyword>
<dbReference type="Proteomes" id="UP000694569">
    <property type="component" value="Unplaced"/>
</dbReference>
<evidence type="ECO:0000256" key="3">
    <source>
        <dbReference type="ARBA" id="ARBA00022741"/>
    </source>
</evidence>
<dbReference type="Ensembl" id="ENSLLET00000003098.1">
    <property type="protein sequence ID" value="ENSLLEP00000002976.1"/>
    <property type="gene ID" value="ENSLLEG00000001896.1"/>
</dbReference>
<evidence type="ECO:0000256" key="7">
    <source>
        <dbReference type="ARBA" id="ARBA00023170"/>
    </source>
</evidence>
<keyword evidence="11" id="KW-1185">Reference proteome</keyword>
<keyword evidence="2 8" id="KW-0812">Transmembrane</keyword>
<dbReference type="GO" id="GO:0030425">
    <property type="term" value="C:dendrite"/>
    <property type="evidence" value="ECO:0007669"/>
    <property type="project" value="TreeGrafter"/>
</dbReference>
<evidence type="ECO:0000256" key="8">
    <source>
        <dbReference type="SAM" id="Phobius"/>
    </source>
</evidence>
<keyword evidence="4" id="KW-0067">ATP-binding</keyword>
<evidence type="ECO:0000313" key="10">
    <source>
        <dbReference type="Ensembl" id="ENSLLEP00000002976.1"/>
    </source>
</evidence>
<organism evidence="10 11">
    <name type="scientific">Leptobrachium leishanense</name>
    <name type="common">Leishan spiny toad</name>
    <dbReference type="NCBI Taxonomy" id="445787"/>
    <lineage>
        <taxon>Eukaryota</taxon>
        <taxon>Metazoa</taxon>
        <taxon>Chordata</taxon>
        <taxon>Craniata</taxon>
        <taxon>Vertebrata</taxon>
        <taxon>Euteleostomi</taxon>
        <taxon>Amphibia</taxon>
        <taxon>Batrachia</taxon>
        <taxon>Anura</taxon>
        <taxon>Pelobatoidea</taxon>
        <taxon>Megophryidae</taxon>
        <taxon>Leptobrachium</taxon>
    </lineage>
</organism>
<feature type="transmembrane region" description="Helical" evidence="8">
    <location>
        <begin position="102"/>
        <end position="126"/>
    </location>
</feature>
<proteinExistence type="predicted"/>
<keyword evidence="6 8" id="KW-0472">Membrane</keyword>
<evidence type="ECO:0000259" key="9">
    <source>
        <dbReference type="PROSITE" id="PS50853"/>
    </source>
</evidence>
<dbReference type="GO" id="GO:0007411">
    <property type="term" value="P:axon guidance"/>
    <property type="evidence" value="ECO:0007669"/>
    <property type="project" value="TreeGrafter"/>
</dbReference>
<dbReference type="InterPro" id="IPR050449">
    <property type="entry name" value="Ephrin_rcpt_TKs"/>
</dbReference>
<dbReference type="AlphaFoldDB" id="A0A8C5LRS5"/>
<dbReference type="Gene3D" id="2.60.40.10">
    <property type="entry name" value="Immunoglobulins"/>
    <property type="match status" value="1"/>
</dbReference>
<dbReference type="GO" id="GO:0005005">
    <property type="term" value="F:transmembrane-ephrin receptor activity"/>
    <property type="evidence" value="ECO:0007669"/>
    <property type="project" value="TreeGrafter"/>
</dbReference>